<evidence type="ECO:0000313" key="3">
    <source>
        <dbReference type="Proteomes" id="UP000178585"/>
    </source>
</evidence>
<protein>
    <submittedName>
        <fullName evidence="2">Uncharacterized protein</fullName>
    </submittedName>
</protein>
<dbReference type="EMBL" id="MEWZ01000018">
    <property type="protein sequence ID" value="OGC86641.1"/>
    <property type="molecule type" value="Genomic_DNA"/>
</dbReference>
<sequence>MTDHAPMEQVRAAVADIRHGFIVTYPLEDYGELTRDRSITFTPRQWQGDERDLYPGVIVDLYGVTLSARGWRAREARPVTPRVRKQETRSRENANGRLSRQH</sequence>
<dbReference type="STRING" id="1797245.A2949_00070"/>
<evidence type="ECO:0000313" key="2">
    <source>
        <dbReference type="EMBL" id="OGC86641.1"/>
    </source>
</evidence>
<feature type="compositionally biased region" description="Basic and acidic residues" evidence="1">
    <location>
        <begin position="84"/>
        <end position="94"/>
    </location>
</feature>
<dbReference type="AlphaFoldDB" id="A0A1F4XYD2"/>
<feature type="region of interest" description="Disordered" evidence="1">
    <location>
        <begin position="75"/>
        <end position="102"/>
    </location>
</feature>
<gene>
    <name evidence="2" type="ORF">A2949_00070</name>
</gene>
<accession>A0A1F4XYD2</accession>
<evidence type="ECO:0000256" key="1">
    <source>
        <dbReference type="SAM" id="MobiDB-lite"/>
    </source>
</evidence>
<organism evidence="2 3">
    <name type="scientific">Candidatus Adlerbacteria bacterium RIFCSPLOWO2_01_FULL_54_21b</name>
    <dbReference type="NCBI Taxonomy" id="1797245"/>
    <lineage>
        <taxon>Bacteria</taxon>
        <taxon>Candidatus Adleribacteriota</taxon>
    </lineage>
</organism>
<name>A0A1F4XYD2_9BACT</name>
<dbReference type="Proteomes" id="UP000178585">
    <property type="component" value="Unassembled WGS sequence"/>
</dbReference>
<reference evidence="2 3" key="1">
    <citation type="journal article" date="2016" name="Nat. Commun.">
        <title>Thousands of microbial genomes shed light on interconnected biogeochemical processes in an aquifer system.</title>
        <authorList>
            <person name="Anantharaman K."/>
            <person name="Brown C.T."/>
            <person name="Hug L.A."/>
            <person name="Sharon I."/>
            <person name="Castelle C.J."/>
            <person name="Probst A.J."/>
            <person name="Thomas B.C."/>
            <person name="Singh A."/>
            <person name="Wilkins M.J."/>
            <person name="Karaoz U."/>
            <person name="Brodie E.L."/>
            <person name="Williams K.H."/>
            <person name="Hubbard S.S."/>
            <person name="Banfield J.F."/>
        </authorList>
    </citation>
    <scope>NUCLEOTIDE SEQUENCE [LARGE SCALE GENOMIC DNA]</scope>
</reference>
<proteinExistence type="predicted"/>
<comment type="caution">
    <text evidence="2">The sequence shown here is derived from an EMBL/GenBank/DDBJ whole genome shotgun (WGS) entry which is preliminary data.</text>
</comment>